<feature type="domain" description="NADP-dependent oxidoreductase" evidence="1">
    <location>
        <begin position="13"/>
        <end position="318"/>
    </location>
</feature>
<dbReference type="AlphaFoldDB" id="A0A2V1HL50"/>
<dbReference type="GO" id="GO:0005829">
    <property type="term" value="C:cytosol"/>
    <property type="evidence" value="ECO:0007669"/>
    <property type="project" value="TreeGrafter"/>
</dbReference>
<comment type="caution">
    <text evidence="2">The sequence shown here is derived from an EMBL/GenBank/DDBJ whole genome shotgun (WGS) entry which is preliminary data.</text>
</comment>
<dbReference type="RefSeq" id="WP_116757681.1">
    <property type="nucleotide sequence ID" value="NZ_JBHUEX010000001.1"/>
</dbReference>
<dbReference type="Proteomes" id="UP000244893">
    <property type="component" value="Unassembled WGS sequence"/>
</dbReference>
<accession>A0A2V1HL50</accession>
<gene>
    <name evidence="2" type="ORF">DDQ50_15340</name>
</gene>
<proteinExistence type="predicted"/>
<name>A0A2V1HL50_9MICO</name>
<dbReference type="PANTHER" id="PTHR42686:SF1">
    <property type="entry name" value="GH17980P-RELATED"/>
    <property type="match status" value="1"/>
</dbReference>
<reference evidence="2 3" key="1">
    <citation type="submission" date="2018-05" db="EMBL/GenBank/DDBJ databases">
        <title>Amnibacterium sp. M8JJ-5, whole genome shotgun sequence.</title>
        <authorList>
            <person name="Tuo L."/>
        </authorList>
    </citation>
    <scope>NUCLEOTIDE SEQUENCE [LARGE SCALE GENOMIC DNA]</scope>
    <source>
        <strain evidence="2 3">M8JJ-5</strain>
    </source>
</reference>
<dbReference type="InterPro" id="IPR020471">
    <property type="entry name" value="AKR"/>
</dbReference>
<organism evidence="2 3">
    <name type="scientific">Amnibacterium flavum</name>
    <dbReference type="NCBI Taxonomy" id="2173173"/>
    <lineage>
        <taxon>Bacteria</taxon>
        <taxon>Bacillati</taxon>
        <taxon>Actinomycetota</taxon>
        <taxon>Actinomycetes</taxon>
        <taxon>Micrococcales</taxon>
        <taxon>Microbacteriaceae</taxon>
        <taxon>Amnibacterium</taxon>
    </lineage>
</organism>
<keyword evidence="3" id="KW-1185">Reference proteome</keyword>
<protein>
    <submittedName>
        <fullName evidence="2">Pyridoxal 4-dehydrogenase</fullName>
    </submittedName>
</protein>
<dbReference type="InterPro" id="IPR036812">
    <property type="entry name" value="NAD(P)_OxRdtase_dom_sf"/>
</dbReference>
<dbReference type="Gene3D" id="3.20.20.100">
    <property type="entry name" value="NADP-dependent oxidoreductase domain"/>
    <property type="match status" value="1"/>
</dbReference>
<evidence type="ECO:0000313" key="3">
    <source>
        <dbReference type="Proteomes" id="UP000244893"/>
    </source>
</evidence>
<dbReference type="PANTHER" id="PTHR42686">
    <property type="entry name" value="GH17980P-RELATED"/>
    <property type="match status" value="1"/>
</dbReference>
<dbReference type="SUPFAM" id="SSF51430">
    <property type="entry name" value="NAD(P)-linked oxidoreductase"/>
    <property type="match status" value="1"/>
</dbReference>
<dbReference type="EMBL" id="QEOP01000004">
    <property type="protein sequence ID" value="PVZ93353.1"/>
    <property type="molecule type" value="Genomic_DNA"/>
</dbReference>
<evidence type="ECO:0000313" key="2">
    <source>
        <dbReference type="EMBL" id="PVZ93353.1"/>
    </source>
</evidence>
<evidence type="ECO:0000259" key="1">
    <source>
        <dbReference type="Pfam" id="PF00248"/>
    </source>
</evidence>
<dbReference type="Pfam" id="PF00248">
    <property type="entry name" value="Aldo_ket_red"/>
    <property type="match status" value="1"/>
</dbReference>
<dbReference type="GO" id="GO:0016491">
    <property type="term" value="F:oxidoreductase activity"/>
    <property type="evidence" value="ECO:0007669"/>
    <property type="project" value="InterPro"/>
</dbReference>
<sequence>MSELSTAAALPSLGLGTAALGGMYTAVSSTEVQDLFDAAYARGIRYIDTAPMYGLTTAERRVGSFLDRAGRDSVQVSTKVGRLMTPLSLPSVRGWRDEFGWGNAGAFAQVYDYSYDGIWRSIEDSLQRLGRDRVDVVFIHDIGVQTHGDGNLEYVDQLRSGGYRAVAEIKAEGIAGAIGLGVNEGRAVLETLDDTDLDWCLLANQFNLLEQDRSADVFERCAERGVKLLAAGVLATGVLAGGDRFRYAELPDEIATKLDGLRSVVDRFGVPLPAVALQFVERSGRFDTLLLGPRSAAELEQLLDWREVAVPDELWDELARTGLVEAQWLSPEGARR</sequence>
<dbReference type="InterPro" id="IPR023210">
    <property type="entry name" value="NADP_OxRdtase_dom"/>
</dbReference>
<dbReference type="OrthoDB" id="9768851at2"/>